<evidence type="ECO:0000313" key="3">
    <source>
        <dbReference type="Proteomes" id="UP001152888"/>
    </source>
</evidence>
<proteinExistence type="predicted"/>
<feature type="region of interest" description="Disordered" evidence="1">
    <location>
        <begin position="415"/>
        <end position="461"/>
    </location>
</feature>
<dbReference type="EMBL" id="CAKOFQ010007503">
    <property type="protein sequence ID" value="CAH2002655.1"/>
    <property type="molecule type" value="Genomic_DNA"/>
</dbReference>
<name>A0A9P0PZ52_ACAOB</name>
<dbReference type="AlphaFoldDB" id="A0A9P0PZ52"/>
<dbReference type="OrthoDB" id="6776451at2759"/>
<reference evidence="2" key="1">
    <citation type="submission" date="2022-03" db="EMBL/GenBank/DDBJ databases">
        <authorList>
            <person name="Sayadi A."/>
        </authorList>
    </citation>
    <scope>NUCLEOTIDE SEQUENCE</scope>
</reference>
<dbReference type="Proteomes" id="UP001152888">
    <property type="component" value="Unassembled WGS sequence"/>
</dbReference>
<comment type="caution">
    <text evidence="2">The sequence shown here is derived from an EMBL/GenBank/DDBJ whole genome shotgun (WGS) entry which is preliminary data.</text>
</comment>
<accession>A0A9P0PZ52</accession>
<sequence length="625" mass="70380">MLPKEPWKGLLANTPLQHDYNATSTVESCNNRQSAKKNARSHRRTNKAIAGYSLNLSEEEKSVNTASANLRSFEGSIPEKDDFVAVEYDGDYWSGQHLPYKDVEPEIIEDVSEEDIGLDHQLPLSRNSSDEINELQEMEEEIEFNQKLASGSLGTSIAEKVKNSGLGEVKKLLVISGIGKLPSEMRKDVEKPYMLRLGDLGEYVVTITRIKIWFLRLLKYLSKIHCKCIGYLMGTANGTTLIHTSSPYEVPKATENSYRKMHSKIRCFNCQALGHTAGNCQKEKICPCGNPPHEGPCPEPKKCVNCEGPHSAAYMNCPKLKAEAAIQKVKVMENITYAEAKRKVNITTPKPTTSYSAAVQKSSEMNIQQIISTIIPHIETAVRNVISCSTSKCDHFKAPSSGLIFRRDRSDSVSTNLSAASEKRKKPGDSTTDDDSSALDPNSNPTKKRGRPKRTAPFGQPCYFESRKQGLLATASDWMQLSCRQNNAILRLQELACNDGESCSIANYQRIYAELYLSQENPTMENRTQENFASDNTLEKARSNRPQPRCSKFYTMFCNIDRSTVVHLRKKYVVIRATWMIQMQIQISSRSIPLLTKVQRTVIILMNDEQKENAKKKTKIWYLAY</sequence>
<keyword evidence="3" id="KW-1185">Reference proteome</keyword>
<evidence type="ECO:0000313" key="2">
    <source>
        <dbReference type="EMBL" id="CAH2002655.1"/>
    </source>
</evidence>
<protein>
    <recommendedName>
        <fullName evidence="4">CCHC-type domain-containing protein</fullName>
    </recommendedName>
</protein>
<evidence type="ECO:0008006" key="4">
    <source>
        <dbReference type="Google" id="ProtNLM"/>
    </source>
</evidence>
<gene>
    <name evidence="2" type="ORF">ACAOBT_LOCUS26901</name>
</gene>
<evidence type="ECO:0000256" key="1">
    <source>
        <dbReference type="SAM" id="MobiDB-lite"/>
    </source>
</evidence>
<organism evidence="2 3">
    <name type="scientific">Acanthoscelides obtectus</name>
    <name type="common">Bean weevil</name>
    <name type="synonym">Bruchus obtectus</name>
    <dbReference type="NCBI Taxonomy" id="200917"/>
    <lineage>
        <taxon>Eukaryota</taxon>
        <taxon>Metazoa</taxon>
        <taxon>Ecdysozoa</taxon>
        <taxon>Arthropoda</taxon>
        <taxon>Hexapoda</taxon>
        <taxon>Insecta</taxon>
        <taxon>Pterygota</taxon>
        <taxon>Neoptera</taxon>
        <taxon>Endopterygota</taxon>
        <taxon>Coleoptera</taxon>
        <taxon>Polyphaga</taxon>
        <taxon>Cucujiformia</taxon>
        <taxon>Chrysomeloidea</taxon>
        <taxon>Chrysomelidae</taxon>
        <taxon>Bruchinae</taxon>
        <taxon>Bruchini</taxon>
        <taxon>Acanthoscelides</taxon>
    </lineage>
</organism>